<proteinExistence type="predicted"/>
<reference evidence="3 4" key="1">
    <citation type="submission" date="2014-07" db="EMBL/GenBank/DDBJ databases">
        <title>Genome Sequencing of Dermacoccus nishinomiyaensis.</title>
        <authorList>
            <person name="Hong K.W."/>
            <person name="Chan K.G."/>
        </authorList>
    </citation>
    <scope>NUCLEOTIDE SEQUENCE [LARGE SCALE GENOMIC DNA]</scope>
    <source>
        <strain evidence="3 4">M25</strain>
    </source>
</reference>
<feature type="compositionally biased region" description="Basic and acidic residues" evidence="1">
    <location>
        <begin position="1"/>
        <end position="39"/>
    </location>
</feature>
<keyword evidence="2" id="KW-0472">Membrane</keyword>
<sequence length="82" mass="9025">MTSHPDRTHLDGPTPREDLRELHETRVPVSERDQVRESGFDAYSAPELQAASSMSGASRMQRIVALFLLLGLLATFGIAFIG</sequence>
<feature type="transmembrane region" description="Helical" evidence="2">
    <location>
        <begin position="63"/>
        <end position="81"/>
    </location>
</feature>
<keyword evidence="4" id="KW-1185">Reference proteome</keyword>
<dbReference type="KEGG" id="dni:HX89_04345"/>
<evidence type="ECO:0000313" key="4">
    <source>
        <dbReference type="Proteomes" id="UP000027986"/>
    </source>
</evidence>
<accession>A0A075JEF0</accession>
<dbReference type="RefSeq" id="WP_038567243.1">
    <property type="nucleotide sequence ID" value="NZ_CP008889.1"/>
</dbReference>
<evidence type="ECO:0000313" key="3">
    <source>
        <dbReference type="EMBL" id="AIF40309.1"/>
    </source>
</evidence>
<organism evidence="3 4">
    <name type="scientific">Dermacoccus nishinomiyaensis</name>
    <dbReference type="NCBI Taxonomy" id="1274"/>
    <lineage>
        <taxon>Bacteria</taxon>
        <taxon>Bacillati</taxon>
        <taxon>Actinomycetota</taxon>
        <taxon>Actinomycetes</taxon>
        <taxon>Micrococcales</taxon>
        <taxon>Dermacoccaceae</taxon>
        <taxon>Dermacoccus</taxon>
    </lineage>
</organism>
<gene>
    <name evidence="3" type="ORF">HX89_04345</name>
</gene>
<dbReference type="Proteomes" id="UP000027986">
    <property type="component" value="Chromosome"/>
</dbReference>
<dbReference type="EMBL" id="CP008889">
    <property type="protein sequence ID" value="AIF40309.1"/>
    <property type="molecule type" value="Genomic_DNA"/>
</dbReference>
<evidence type="ECO:0000256" key="1">
    <source>
        <dbReference type="SAM" id="MobiDB-lite"/>
    </source>
</evidence>
<keyword evidence="2" id="KW-0812">Transmembrane</keyword>
<dbReference type="HOGENOM" id="CLU_2552660_0_0_11"/>
<name>A0A075JEF0_9MICO</name>
<evidence type="ECO:0000256" key="2">
    <source>
        <dbReference type="SAM" id="Phobius"/>
    </source>
</evidence>
<keyword evidence="2" id="KW-1133">Transmembrane helix</keyword>
<protein>
    <submittedName>
        <fullName evidence="3">Uncharacterized protein</fullName>
    </submittedName>
</protein>
<dbReference type="AlphaFoldDB" id="A0A075JEF0"/>
<dbReference type="GeneID" id="41840428"/>
<feature type="region of interest" description="Disordered" evidence="1">
    <location>
        <begin position="1"/>
        <end position="41"/>
    </location>
</feature>